<comment type="caution">
    <text evidence="2">The sequence shown here is derived from an EMBL/GenBank/DDBJ whole genome shotgun (WGS) entry which is preliminary data.</text>
</comment>
<evidence type="ECO:0000259" key="1">
    <source>
        <dbReference type="PROSITE" id="PS50943"/>
    </source>
</evidence>
<dbReference type="AlphaFoldDB" id="A0A4V2Y2T5"/>
<dbReference type="SUPFAM" id="SSF47413">
    <property type="entry name" value="lambda repressor-like DNA-binding domains"/>
    <property type="match status" value="1"/>
</dbReference>
<dbReference type="CDD" id="cd00093">
    <property type="entry name" value="HTH_XRE"/>
    <property type="match status" value="1"/>
</dbReference>
<sequence>MVAPFGDRLRRARKRAGLSQRVLAVESGVSLSLIRKLEQGERQDTRLETARRLAAALHIPTTALIAAEAGDAAPASGARAAHWADVQTALDPDVPDPRDLDEPPTLAGVRADLDLAITHYTSGNLAGIATFLPGLIRDANTLAGLTDRGRPLRMEVMQITGRLMTQTRNYASAEVAFSLAQAEVPDELHAAALANNTTWLLLRRGRLREAGRLAARWAESLEPRLSRATPEDLSAWGWLLLRTAATASRDARPDDAAHALRLATAAAVTMPPPRPGKTLSRAGFIRRFTRLTVGMQRAEQAMVEDRPDEVLRVARQVGAKHLPPTVGNRNRHLLDVAHAQVLTRQHRDAMETMLLVERDAPEWLPHQRYAKEVLARIVAKRRTLTPDMRRLADTMRLPL</sequence>
<evidence type="ECO:0000313" key="2">
    <source>
        <dbReference type="EMBL" id="TDC73975.1"/>
    </source>
</evidence>
<dbReference type="InterPro" id="IPR010982">
    <property type="entry name" value="Lambda_DNA-bd_dom_sf"/>
</dbReference>
<dbReference type="Pfam" id="PF13560">
    <property type="entry name" value="HTH_31"/>
    <property type="match status" value="1"/>
</dbReference>
<dbReference type="Proteomes" id="UP000295345">
    <property type="component" value="Unassembled WGS sequence"/>
</dbReference>
<dbReference type="OrthoDB" id="3210663at2"/>
<reference evidence="2 3" key="1">
    <citation type="submission" date="2019-03" db="EMBL/GenBank/DDBJ databases">
        <title>Draft genome sequences of novel Actinobacteria.</title>
        <authorList>
            <person name="Sahin N."/>
            <person name="Ay H."/>
            <person name="Saygin H."/>
        </authorList>
    </citation>
    <scope>NUCLEOTIDE SEQUENCE [LARGE SCALE GENOMIC DNA]</scope>
    <source>
        <strain evidence="2 3">DSM 41900</strain>
    </source>
</reference>
<organism evidence="2 3">
    <name type="scientific">Streptomyces hainanensis</name>
    <dbReference type="NCBI Taxonomy" id="402648"/>
    <lineage>
        <taxon>Bacteria</taxon>
        <taxon>Bacillati</taxon>
        <taxon>Actinomycetota</taxon>
        <taxon>Actinomycetes</taxon>
        <taxon>Kitasatosporales</taxon>
        <taxon>Streptomycetaceae</taxon>
        <taxon>Streptomyces</taxon>
    </lineage>
</organism>
<evidence type="ECO:0000313" key="3">
    <source>
        <dbReference type="Proteomes" id="UP000295345"/>
    </source>
</evidence>
<feature type="domain" description="HTH cro/C1-type" evidence="1">
    <location>
        <begin position="9"/>
        <end position="64"/>
    </location>
</feature>
<keyword evidence="3" id="KW-1185">Reference proteome</keyword>
<accession>A0A4V2Y2T5</accession>
<dbReference type="SMART" id="SM00530">
    <property type="entry name" value="HTH_XRE"/>
    <property type="match status" value="1"/>
</dbReference>
<proteinExistence type="predicted"/>
<dbReference type="GO" id="GO:0003677">
    <property type="term" value="F:DNA binding"/>
    <property type="evidence" value="ECO:0007669"/>
    <property type="project" value="InterPro"/>
</dbReference>
<dbReference type="Gene3D" id="1.10.260.40">
    <property type="entry name" value="lambda repressor-like DNA-binding domains"/>
    <property type="match status" value="1"/>
</dbReference>
<dbReference type="PROSITE" id="PS50943">
    <property type="entry name" value="HTH_CROC1"/>
    <property type="match status" value="1"/>
</dbReference>
<dbReference type="RefSeq" id="WP_132818975.1">
    <property type="nucleotide sequence ID" value="NZ_SMKI01000170.1"/>
</dbReference>
<gene>
    <name evidence="2" type="ORF">E1283_17370</name>
</gene>
<name>A0A4V2Y2T5_9ACTN</name>
<dbReference type="InterPro" id="IPR001387">
    <property type="entry name" value="Cro/C1-type_HTH"/>
</dbReference>
<dbReference type="EMBL" id="SMKI01000170">
    <property type="protein sequence ID" value="TDC73975.1"/>
    <property type="molecule type" value="Genomic_DNA"/>
</dbReference>
<protein>
    <submittedName>
        <fullName evidence="2">XRE family transcriptional regulator</fullName>
    </submittedName>
</protein>